<dbReference type="EMBL" id="DXFW01000024">
    <property type="protein sequence ID" value="HIX06091.1"/>
    <property type="molecule type" value="Genomic_DNA"/>
</dbReference>
<dbReference type="Proteomes" id="UP000824193">
    <property type="component" value="Unassembled WGS sequence"/>
</dbReference>
<dbReference type="Pfam" id="PF07947">
    <property type="entry name" value="YhhN"/>
    <property type="match status" value="1"/>
</dbReference>
<sequence length="222" mass="23729">MTITLTAGMFLIYTAALCLLIRKACSPRKSYLAEKILCSLLFVAVAGVSARLGSRPEAFAHLAPALGCCVTGDVLLAVYNRRRKLPWFVGGGVCFLAGHGLFVWGLCRLQPANWLVPAAAAAGALGVLALSRLSGMRFGRLLPMAAVYAAFVSAFLGKGVQLAVGLGQPWCFLVLAGAALFWISDLLILFLYFYRTSHPAIHAANLATYYYGMFLVAVSLGF</sequence>
<keyword evidence="5 6" id="KW-0472">Membrane</keyword>
<feature type="transmembrane region" description="Helical" evidence="6">
    <location>
        <begin position="32"/>
        <end position="52"/>
    </location>
</feature>
<comment type="caution">
    <text evidence="7">The sequence shown here is derived from an EMBL/GenBank/DDBJ whole genome shotgun (WGS) entry which is preliminary data.</text>
</comment>
<feature type="transmembrane region" description="Helical" evidence="6">
    <location>
        <begin position="201"/>
        <end position="220"/>
    </location>
</feature>
<evidence type="ECO:0000313" key="7">
    <source>
        <dbReference type="EMBL" id="HIX06091.1"/>
    </source>
</evidence>
<accession>A0A9D1V4Z6</accession>
<protein>
    <submittedName>
        <fullName evidence="7">Lysoplasmalogenase</fullName>
    </submittedName>
</protein>
<feature type="transmembrane region" description="Helical" evidence="6">
    <location>
        <begin position="145"/>
        <end position="166"/>
    </location>
</feature>
<dbReference type="InterPro" id="IPR012506">
    <property type="entry name" value="TMEM86B-like"/>
</dbReference>
<reference evidence="7" key="1">
    <citation type="journal article" date="2021" name="PeerJ">
        <title>Extensive microbial diversity within the chicken gut microbiome revealed by metagenomics and culture.</title>
        <authorList>
            <person name="Gilroy R."/>
            <person name="Ravi A."/>
            <person name="Getino M."/>
            <person name="Pursley I."/>
            <person name="Horton D.L."/>
            <person name="Alikhan N.F."/>
            <person name="Baker D."/>
            <person name="Gharbi K."/>
            <person name="Hall N."/>
            <person name="Watson M."/>
            <person name="Adriaenssens E.M."/>
            <person name="Foster-Nyarko E."/>
            <person name="Jarju S."/>
            <person name="Secka A."/>
            <person name="Antonio M."/>
            <person name="Oren A."/>
            <person name="Chaudhuri R.R."/>
            <person name="La Ragione R."/>
            <person name="Hildebrand F."/>
            <person name="Pallen M.J."/>
        </authorList>
    </citation>
    <scope>NUCLEOTIDE SEQUENCE</scope>
    <source>
        <strain evidence="7">2239</strain>
    </source>
</reference>
<feature type="transmembrane region" description="Helical" evidence="6">
    <location>
        <begin position="112"/>
        <end position="133"/>
    </location>
</feature>
<name>A0A9D1V4Z6_9FIRM</name>
<evidence type="ECO:0000256" key="6">
    <source>
        <dbReference type="SAM" id="Phobius"/>
    </source>
</evidence>
<dbReference type="AlphaFoldDB" id="A0A9D1V4Z6"/>
<organism evidence="7 8">
    <name type="scientific">Candidatus Allofournierella pullicola</name>
    <dbReference type="NCBI Taxonomy" id="2838596"/>
    <lineage>
        <taxon>Bacteria</taxon>
        <taxon>Bacillati</taxon>
        <taxon>Bacillota</taxon>
        <taxon>Clostridia</taxon>
        <taxon>Eubacteriales</taxon>
        <taxon>Oscillospiraceae</taxon>
        <taxon>Allofournierella</taxon>
    </lineage>
</organism>
<comment type="similarity">
    <text evidence="2">Belongs to the TMEM86 family.</text>
</comment>
<evidence type="ECO:0000256" key="1">
    <source>
        <dbReference type="ARBA" id="ARBA00004141"/>
    </source>
</evidence>
<evidence type="ECO:0000256" key="4">
    <source>
        <dbReference type="ARBA" id="ARBA00022989"/>
    </source>
</evidence>
<evidence type="ECO:0000313" key="8">
    <source>
        <dbReference type="Proteomes" id="UP000824193"/>
    </source>
</evidence>
<feature type="transmembrane region" description="Helical" evidence="6">
    <location>
        <begin position="85"/>
        <end position="106"/>
    </location>
</feature>
<keyword evidence="4 6" id="KW-1133">Transmembrane helix</keyword>
<evidence type="ECO:0000256" key="3">
    <source>
        <dbReference type="ARBA" id="ARBA00022692"/>
    </source>
</evidence>
<evidence type="ECO:0000256" key="2">
    <source>
        <dbReference type="ARBA" id="ARBA00007375"/>
    </source>
</evidence>
<gene>
    <name evidence="7" type="ORF">H9865_08340</name>
</gene>
<dbReference type="GO" id="GO:0016020">
    <property type="term" value="C:membrane"/>
    <property type="evidence" value="ECO:0007669"/>
    <property type="project" value="UniProtKB-SubCell"/>
</dbReference>
<feature type="transmembrane region" description="Helical" evidence="6">
    <location>
        <begin position="6"/>
        <end position="25"/>
    </location>
</feature>
<proteinExistence type="inferred from homology"/>
<reference evidence="7" key="2">
    <citation type="submission" date="2021-04" db="EMBL/GenBank/DDBJ databases">
        <authorList>
            <person name="Gilroy R."/>
        </authorList>
    </citation>
    <scope>NUCLEOTIDE SEQUENCE</scope>
    <source>
        <strain evidence="7">2239</strain>
    </source>
</reference>
<feature type="transmembrane region" description="Helical" evidence="6">
    <location>
        <begin position="58"/>
        <end position="78"/>
    </location>
</feature>
<evidence type="ECO:0000256" key="5">
    <source>
        <dbReference type="ARBA" id="ARBA00023136"/>
    </source>
</evidence>
<comment type="subcellular location">
    <subcellularLocation>
        <location evidence="1">Membrane</location>
        <topology evidence="1">Multi-pass membrane protein</topology>
    </subcellularLocation>
</comment>
<keyword evidence="3 6" id="KW-0812">Transmembrane</keyword>
<feature type="transmembrane region" description="Helical" evidence="6">
    <location>
        <begin position="172"/>
        <end position="194"/>
    </location>
</feature>